<dbReference type="SUPFAM" id="SSF54373">
    <property type="entry name" value="FAD-linked reductases, C-terminal domain"/>
    <property type="match status" value="1"/>
</dbReference>
<dbReference type="PANTHER" id="PTHR11530">
    <property type="entry name" value="D-AMINO ACID OXIDASE"/>
    <property type="match status" value="1"/>
</dbReference>
<comment type="cofactor">
    <cofactor evidence="1">
        <name>FAD</name>
        <dbReference type="ChEBI" id="CHEBI:57692"/>
    </cofactor>
</comment>
<organism evidence="5 6">
    <name type="scientific">Cetraspora pellucida</name>
    <dbReference type="NCBI Taxonomy" id="1433469"/>
    <lineage>
        <taxon>Eukaryota</taxon>
        <taxon>Fungi</taxon>
        <taxon>Fungi incertae sedis</taxon>
        <taxon>Mucoromycota</taxon>
        <taxon>Glomeromycotina</taxon>
        <taxon>Glomeromycetes</taxon>
        <taxon>Diversisporales</taxon>
        <taxon>Gigasporaceae</taxon>
        <taxon>Cetraspora</taxon>
    </lineage>
</organism>
<evidence type="ECO:0000256" key="1">
    <source>
        <dbReference type="ARBA" id="ARBA00001974"/>
    </source>
</evidence>
<dbReference type="EMBL" id="CAJVQA010004305">
    <property type="protein sequence ID" value="CAG8595846.1"/>
    <property type="molecule type" value="Genomic_DNA"/>
</dbReference>
<accession>A0A9N9C9W5</accession>
<evidence type="ECO:0000313" key="5">
    <source>
        <dbReference type="EMBL" id="CAG8595846.1"/>
    </source>
</evidence>
<keyword evidence="4" id="KW-0560">Oxidoreductase</keyword>
<dbReference type="GO" id="GO:0071949">
    <property type="term" value="F:FAD binding"/>
    <property type="evidence" value="ECO:0007669"/>
    <property type="project" value="InterPro"/>
</dbReference>
<dbReference type="AlphaFoldDB" id="A0A9N9C9W5"/>
<keyword evidence="6" id="KW-1185">Reference proteome</keyword>
<dbReference type="GO" id="GO:0019478">
    <property type="term" value="P:D-amino acid catabolic process"/>
    <property type="evidence" value="ECO:0007669"/>
    <property type="project" value="TreeGrafter"/>
</dbReference>
<keyword evidence="2" id="KW-0285">Flavoprotein</keyword>
<evidence type="ECO:0000256" key="2">
    <source>
        <dbReference type="ARBA" id="ARBA00022630"/>
    </source>
</evidence>
<reference evidence="5" key="1">
    <citation type="submission" date="2021-06" db="EMBL/GenBank/DDBJ databases">
        <authorList>
            <person name="Kallberg Y."/>
            <person name="Tangrot J."/>
            <person name="Rosling A."/>
        </authorList>
    </citation>
    <scope>NUCLEOTIDE SEQUENCE</scope>
    <source>
        <strain evidence="5">FL966</strain>
    </source>
</reference>
<protein>
    <submittedName>
        <fullName evidence="5">3351_t:CDS:1</fullName>
    </submittedName>
</protein>
<comment type="caution">
    <text evidence="5">The sequence shown here is derived from an EMBL/GenBank/DDBJ whole genome shotgun (WGS) entry which is preliminary data.</text>
</comment>
<evidence type="ECO:0000256" key="4">
    <source>
        <dbReference type="ARBA" id="ARBA00023002"/>
    </source>
</evidence>
<sequence>MPGEIPDTGVKKFLLLDFLESEPKFENGECWIKNVVPDVFTINVDKYLYWLLNQFTSAGGKTQRIYINHINELMENNNVDVIVNCTGIGAKTLGGVDDLNVFPSRVFIKREINHLSINAQGGKEFTYVIPRDNGNIMLGASIEVNNIGNNASLQNLKIISHYVGLRPSRKGGIRIEIESRKNEKGREIIILHNYGHDAHGYSFSWGTCQKALELLE</sequence>
<evidence type="ECO:0000256" key="3">
    <source>
        <dbReference type="ARBA" id="ARBA00022827"/>
    </source>
</evidence>
<gene>
    <name evidence="5" type="ORF">CPELLU_LOCUS6755</name>
</gene>
<dbReference type="GO" id="GO:0005737">
    <property type="term" value="C:cytoplasm"/>
    <property type="evidence" value="ECO:0007669"/>
    <property type="project" value="TreeGrafter"/>
</dbReference>
<dbReference type="Proteomes" id="UP000789759">
    <property type="component" value="Unassembled WGS sequence"/>
</dbReference>
<dbReference type="PANTHER" id="PTHR11530:SF11">
    <property type="entry name" value="D-ASPARTATE OXIDASE"/>
    <property type="match status" value="1"/>
</dbReference>
<proteinExistence type="predicted"/>
<dbReference type="SUPFAM" id="SSF51971">
    <property type="entry name" value="Nucleotide-binding domain"/>
    <property type="match status" value="1"/>
</dbReference>
<dbReference type="GO" id="GO:0003884">
    <property type="term" value="F:D-amino-acid oxidase activity"/>
    <property type="evidence" value="ECO:0007669"/>
    <property type="project" value="InterPro"/>
</dbReference>
<dbReference type="InterPro" id="IPR023209">
    <property type="entry name" value="DAO"/>
</dbReference>
<dbReference type="OrthoDB" id="2015447at2759"/>
<name>A0A9N9C9W5_9GLOM</name>
<evidence type="ECO:0000313" key="6">
    <source>
        <dbReference type="Proteomes" id="UP000789759"/>
    </source>
</evidence>
<keyword evidence="3" id="KW-0274">FAD</keyword>
<dbReference type="Gene3D" id="3.40.50.720">
    <property type="entry name" value="NAD(P)-binding Rossmann-like Domain"/>
    <property type="match status" value="2"/>
</dbReference>